<sequence>MARIVAPNREYNGTIGDVQFENGVAETDNPAVIAYCRGAGYEIDGHTEQREQAEPVDSRDVEYVRLGTPLRDAAVDPRPEDFLPPSSAGEADPHGPRVVSPGAHAVPPAPIVPGPVSPDPDEQQAAETEVAQRVLVEGQPATVVAERSRPPQSAPKAAWVDYAVSQGADREQAEATSKADLIDRYGRDQADEEK</sequence>
<comment type="caution">
    <text evidence="2">The sequence shown here is derived from an EMBL/GenBank/DDBJ whole genome shotgun (WGS) entry which is preliminary data.</text>
</comment>
<evidence type="ECO:0000313" key="2">
    <source>
        <dbReference type="EMBL" id="MBB4700091.1"/>
    </source>
</evidence>
<protein>
    <submittedName>
        <fullName evidence="2">Uncharacterized protein</fullName>
    </submittedName>
</protein>
<dbReference type="Proteomes" id="UP000542210">
    <property type="component" value="Unassembled WGS sequence"/>
</dbReference>
<feature type="compositionally biased region" description="Pro residues" evidence="1">
    <location>
        <begin position="107"/>
        <end position="118"/>
    </location>
</feature>
<dbReference type="RefSeq" id="WP_184877993.1">
    <property type="nucleotide sequence ID" value="NZ_BOOV01000009.1"/>
</dbReference>
<feature type="region of interest" description="Disordered" evidence="1">
    <location>
        <begin position="69"/>
        <end position="129"/>
    </location>
</feature>
<reference evidence="2 3" key="1">
    <citation type="submission" date="2020-08" db="EMBL/GenBank/DDBJ databases">
        <title>Sequencing the genomes of 1000 actinobacteria strains.</title>
        <authorList>
            <person name="Klenk H.-P."/>
        </authorList>
    </citation>
    <scope>NUCLEOTIDE SEQUENCE [LARGE SCALE GENOMIC DNA]</scope>
    <source>
        <strain evidence="2 3">DSM 45784</strain>
    </source>
</reference>
<dbReference type="AlphaFoldDB" id="A0A7W7GAK2"/>
<evidence type="ECO:0000256" key="1">
    <source>
        <dbReference type="SAM" id="MobiDB-lite"/>
    </source>
</evidence>
<organism evidence="2 3">
    <name type="scientific">Sphaerisporangium siamense</name>
    <dbReference type="NCBI Taxonomy" id="795645"/>
    <lineage>
        <taxon>Bacteria</taxon>
        <taxon>Bacillati</taxon>
        <taxon>Actinomycetota</taxon>
        <taxon>Actinomycetes</taxon>
        <taxon>Streptosporangiales</taxon>
        <taxon>Streptosporangiaceae</taxon>
        <taxon>Sphaerisporangium</taxon>
    </lineage>
</organism>
<dbReference type="EMBL" id="JACHND010000001">
    <property type="protein sequence ID" value="MBB4700091.1"/>
    <property type="molecule type" value="Genomic_DNA"/>
</dbReference>
<proteinExistence type="predicted"/>
<evidence type="ECO:0000313" key="3">
    <source>
        <dbReference type="Proteomes" id="UP000542210"/>
    </source>
</evidence>
<feature type="compositionally biased region" description="Basic and acidic residues" evidence="1">
    <location>
        <begin position="180"/>
        <end position="194"/>
    </location>
</feature>
<keyword evidence="3" id="KW-1185">Reference proteome</keyword>
<name>A0A7W7GAK2_9ACTN</name>
<feature type="region of interest" description="Disordered" evidence="1">
    <location>
        <begin position="167"/>
        <end position="194"/>
    </location>
</feature>
<gene>
    <name evidence="2" type="ORF">BJ982_001635</name>
</gene>
<accession>A0A7W7GAK2</accession>